<dbReference type="InterPro" id="IPR023393">
    <property type="entry name" value="START-like_dom_sf"/>
</dbReference>
<gene>
    <name evidence="1" type="ORF">GCM10009821_17670</name>
</gene>
<sequence length="165" mass="18877">MLADRWGVDERDIRRRYGCDELLPDAPMRVLRGVDVDAPVDVLWRWVRQLRLAPYSYDWIDNGGRRSPRTLRDLPEPDVGDPYTAFRGRPIGRVEAVDPPRELTVSLIGAVMTYPLTERPRGGSRLVFVMLARGRRPLLDLLSAGDLVMARRQLLTLKELAEETI</sequence>
<dbReference type="Proteomes" id="UP001501480">
    <property type="component" value="Unassembled WGS sequence"/>
</dbReference>
<reference evidence="1 2" key="1">
    <citation type="journal article" date="2019" name="Int. J. Syst. Evol. Microbiol.">
        <title>The Global Catalogue of Microorganisms (GCM) 10K type strain sequencing project: providing services to taxonomists for standard genome sequencing and annotation.</title>
        <authorList>
            <consortium name="The Broad Institute Genomics Platform"/>
            <consortium name="The Broad Institute Genome Sequencing Center for Infectious Disease"/>
            <person name="Wu L."/>
            <person name="Ma J."/>
        </authorList>
    </citation>
    <scope>NUCLEOTIDE SEQUENCE [LARGE SCALE GENOMIC DNA]</scope>
    <source>
        <strain evidence="1 2">JCM 15749</strain>
    </source>
</reference>
<evidence type="ECO:0000313" key="1">
    <source>
        <dbReference type="EMBL" id="GAA2078314.1"/>
    </source>
</evidence>
<accession>A0ABN2VZ48</accession>
<dbReference type="RefSeq" id="WP_344327112.1">
    <property type="nucleotide sequence ID" value="NZ_BAAAPY010000005.1"/>
</dbReference>
<dbReference type="SUPFAM" id="SSF55961">
    <property type="entry name" value="Bet v1-like"/>
    <property type="match status" value="1"/>
</dbReference>
<dbReference type="Gene3D" id="3.30.530.20">
    <property type="match status" value="1"/>
</dbReference>
<comment type="caution">
    <text evidence="1">The sequence shown here is derived from an EMBL/GenBank/DDBJ whole genome shotgun (WGS) entry which is preliminary data.</text>
</comment>
<protein>
    <recommendedName>
        <fullName evidence="3">Polyketide cyclase</fullName>
    </recommendedName>
</protein>
<dbReference type="EMBL" id="BAAAPY010000005">
    <property type="protein sequence ID" value="GAA2078314.1"/>
    <property type="molecule type" value="Genomic_DNA"/>
</dbReference>
<keyword evidence="2" id="KW-1185">Reference proteome</keyword>
<evidence type="ECO:0008006" key="3">
    <source>
        <dbReference type="Google" id="ProtNLM"/>
    </source>
</evidence>
<evidence type="ECO:0000313" key="2">
    <source>
        <dbReference type="Proteomes" id="UP001501480"/>
    </source>
</evidence>
<proteinExistence type="predicted"/>
<organism evidence="1 2">
    <name type="scientific">Aeromicrobium halocynthiae</name>
    <dbReference type="NCBI Taxonomy" id="560557"/>
    <lineage>
        <taxon>Bacteria</taxon>
        <taxon>Bacillati</taxon>
        <taxon>Actinomycetota</taxon>
        <taxon>Actinomycetes</taxon>
        <taxon>Propionibacteriales</taxon>
        <taxon>Nocardioidaceae</taxon>
        <taxon>Aeromicrobium</taxon>
    </lineage>
</organism>
<name>A0ABN2VZ48_9ACTN</name>